<evidence type="ECO:0000256" key="1">
    <source>
        <dbReference type="SAM" id="MobiDB-lite"/>
    </source>
</evidence>
<accession>A0A8X7BJQ9</accession>
<organism evidence="2 3">
    <name type="scientific">Trichonephila clavipes</name>
    <name type="common">Golden silk orbweaver</name>
    <name type="synonym">Nephila clavipes</name>
    <dbReference type="NCBI Taxonomy" id="2585209"/>
    <lineage>
        <taxon>Eukaryota</taxon>
        <taxon>Metazoa</taxon>
        <taxon>Ecdysozoa</taxon>
        <taxon>Arthropoda</taxon>
        <taxon>Chelicerata</taxon>
        <taxon>Arachnida</taxon>
        <taxon>Araneae</taxon>
        <taxon>Araneomorphae</taxon>
        <taxon>Entelegynae</taxon>
        <taxon>Araneoidea</taxon>
        <taxon>Nephilidae</taxon>
        <taxon>Trichonephila</taxon>
    </lineage>
</organism>
<feature type="region of interest" description="Disordered" evidence="1">
    <location>
        <begin position="15"/>
        <end position="71"/>
    </location>
</feature>
<protein>
    <submittedName>
        <fullName evidence="2">Uncharacterized protein</fullName>
    </submittedName>
</protein>
<evidence type="ECO:0000313" key="2">
    <source>
        <dbReference type="EMBL" id="GFY33708.1"/>
    </source>
</evidence>
<gene>
    <name evidence="2" type="ORF">TNCV_4594201</name>
</gene>
<dbReference type="EMBL" id="BMAU01021418">
    <property type="protein sequence ID" value="GFY33708.1"/>
    <property type="molecule type" value="Genomic_DNA"/>
</dbReference>
<dbReference type="Proteomes" id="UP000887159">
    <property type="component" value="Unassembled WGS sequence"/>
</dbReference>
<feature type="compositionally biased region" description="Low complexity" evidence="1">
    <location>
        <begin position="32"/>
        <end position="50"/>
    </location>
</feature>
<keyword evidence="3" id="KW-1185">Reference proteome</keyword>
<comment type="caution">
    <text evidence="2">The sequence shown here is derived from an EMBL/GenBank/DDBJ whole genome shotgun (WGS) entry which is preliminary data.</text>
</comment>
<proteinExistence type="predicted"/>
<name>A0A8X7BJQ9_TRICX</name>
<evidence type="ECO:0000313" key="3">
    <source>
        <dbReference type="Proteomes" id="UP000887159"/>
    </source>
</evidence>
<reference evidence="2" key="1">
    <citation type="submission" date="2020-08" db="EMBL/GenBank/DDBJ databases">
        <title>Multicomponent nature underlies the extraordinary mechanical properties of spider dragline silk.</title>
        <authorList>
            <person name="Kono N."/>
            <person name="Nakamura H."/>
            <person name="Mori M."/>
            <person name="Yoshida Y."/>
            <person name="Ohtoshi R."/>
            <person name="Malay A.D."/>
            <person name="Moran D.A.P."/>
            <person name="Tomita M."/>
            <person name="Numata K."/>
            <person name="Arakawa K."/>
        </authorList>
    </citation>
    <scope>NUCLEOTIDE SEQUENCE</scope>
</reference>
<sequence>MGIWCRAKSKRKAGRAVSNQVSSSGMMKFLGQTESGSTESNESFSSTSQQHLSVSKSPLNLEVTPDAPTIDTERRKSEIEIGSKASLSKSDAEISVFTLNIISHNEEEEIEISSLLVNRDASGVVNKHLPILGRIVDVSHDRCSPS</sequence>
<dbReference type="AlphaFoldDB" id="A0A8X7BJQ9"/>